<evidence type="ECO:0000256" key="7">
    <source>
        <dbReference type="RuleBase" id="RU361257"/>
    </source>
</evidence>
<protein>
    <recommendedName>
        <fullName evidence="2 7">Site-specific DNA-methyltransferase (adenine-specific)</fullName>
        <ecNumber evidence="2 7">2.1.1.72</ecNumber>
    </recommendedName>
</protein>
<reference evidence="8 9" key="1">
    <citation type="journal article" date="2013" name="Syst. Appl. Microbiol.">
        <title>Phylogenetic position and virulence apparatus of the pear flower necrosis pathogen Erwinia piriflorinigrans CFBP 5888T as assessed by comparative genomics.</title>
        <authorList>
            <person name="Smits T.H."/>
            <person name="Rezzonico F."/>
            <person name="Lopez M.M."/>
            <person name="Blom J."/>
            <person name="Goesmann A."/>
            <person name="Frey J.E."/>
            <person name="Duffy B."/>
        </authorList>
    </citation>
    <scope>NUCLEOTIDE SEQUENCE [LARGE SCALE GENOMIC DNA]</scope>
    <source>
        <strain evidence="9">CFBP5888</strain>
    </source>
</reference>
<keyword evidence="9" id="KW-1185">Reference proteome</keyword>
<dbReference type="InterPro" id="IPR012263">
    <property type="entry name" value="M_m6A_EcoRV"/>
</dbReference>
<evidence type="ECO:0000313" key="9">
    <source>
        <dbReference type="Proteomes" id="UP000018217"/>
    </source>
</evidence>
<dbReference type="GO" id="GO:1904047">
    <property type="term" value="F:S-adenosyl-L-methionine binding"/>
    <property type="evidence" value="ECO:0007669"/>
    <property type="project" value="TreeGrafter"/>
</dbReference>
<keyword evidence="4 7" id="KW-0808">Transferase</keyword>
<gene>
    <name evidence="8" type="ORF">EPIR_3666</name>
</gene>
<comment type="caution">
    <text evidence="8">The sequence shown here is derived from an EMBL/GenBank/DDBJ whole genome shotgun (WGS) entry which is preliminary data.</text>
</comment>
<dbReference type="SUPFAM" id="SSF53335">
    <property type="entry name" value="S-adenosyl-L-methionine-dependent methyltransferases"/>
    <property type="match status" value="1"/>
</dbReference>
<evidence type="ECO:0000256" key="5">
    <source>
        <dbReference type="ARBA" id="ARBA00022691"/>
    </source>
</evidence>
<dbReference type="Pfam" id="PF02086">
    <property type="entry name" value="MethyltransfD12"/>
    <property type="match status" value="1"/>
</dbReference>
<name>V5ZDD3_9GAMM</name>
<evidence type="ECO:0000256" key="4">
    <source>
        <dbReference type="ARBA" id="ARBA00022679"/>
    </source>
</evidence>
<dbReference type="PANTHER" id="PTHR30481:SF3">
    <property type="entry name" value="DNA ADENINE METHYLASE"/>
    <property type="match status" value="1"/>
</dbReference>
<dbReference type="PRINTS" id="PR00505">
    <property type="entry name" value="D12N6MTFRASE"/>
</dbReference>
<evidence type="ECO:0000256" key="2">
    <source>
        <dbReference type="ARBA" id="ARBA00011900"/>
    </source>
</evidence>
<comment type="catalytic activity">
    <reaction evidence="6 7">
        <text>a 2'-deoxyadenosine in DNA + S-adenosyl-L-methionine = an N(6)-methyl-2'-deoxyadenosine in DNA + S-adenosyl-L-homocysteine + H(+)</text>
        <dbReference type="Rhea" id="RHEA:15197"/>
        <dbReference type="Rhea" id="RHEA-COMP:12418"/>
        <dbReference type="Rhea" id="RHEA-COMP:12419"/>
        <dbReference type="ChEBI" id="CHEBI:15378"/>
        <dbReference type="ChEBI" id="CHEBI:57856"/>
        <dbReference type="ChEBI" id="CHEBI:59789"/>
        <dbReference type="ChEBI" id="CHEBI:90615"/>
        <dbReference type="ChEBI" id="CHEBI:90616"/>
        <dbReference type="EC" id="2.1.1.72"/>
    </reaction>
</comment>
<dbReference type="PROSITE" id="PS00092">
    <property type="entry name" value="N6_MTASE"/>
    <property type="match status" value="1"/>
</dbReference>
<dbReference type="InterPro" id="IPR012327">
    <property type="entry name" value="MeTrfase_D12"/>
</dbReference>
<dbReference type="EC" id="2.1.1.72" evidence="2 7"/>
<comment type="similarity">
    <text evidence="1 7">Belongs to the N(4)/N(6)-methyltransferase family.</text>
</comment>
<sequence length="309" mass="36407">MILRYFYEVINVKDKVYVPPIKSQGIKTKLVPWIKNLVPSDFNGIWIEPFMGTGVVAFNVRPKKAIMCDTNPHIIDVYNDIKSKKITKEKITSYLIKEGDKLNDSDGEYYYEVRERFNEFGDSFDFIFLNRSCFNGMIRFNKKGGFNVPFCKKPNRFAQSYITKISNQVNRISEIISSGEYNFICQPFDKTISMAESSDIIYCDPPYIGRHADYFNSWGDKEERLLHEKLSSLKSYFIMSTWHHNDYRENEYIKELWCEFNILKKEHFYHVGASEKNRSPMIEALITNMNKDIIAKIEKIESKILILEE</sequence>
<dbReference type="Gene3D" id="1.10.1020.10">
    <property type="entry name" value="Adenine-specific Methyltransferase, Domain 2"/>
    <property type="match status" value="1"/>
</dbReference>
<dbReference type="PANTHER" id="PTHR30481">
    <property type="entry name" value="DNA ADENINE METHYLASE"/>
    <property type="match status" value="1"/>
</dbReference>
<proteinExistence type="inferred from homology"/>
<dbReference type="GO" id="GO:0009307">
    <property type="term" value="P:DNA restriction-modification system"/>
    <property type="evidence" value="ECO:0007669"/>
    <property type="project" value="InterPro"/>
</dbReference>
<dbReference type="InterPro" id="IPR002052">
    <property type="entry name" value="DNA_methylase_N6_adenine_CS"/>
</dbReference>
<evidence type="ECO:0000256" key="3">
    <source>
        <dbReference type="ARBA" id="ARBA00022603"/>
    </source>
</evidence>
<dbReference type="InterPro" id="IPR029063">
    <property type="entry name" value="SAM-dependent_MTases_sf"/>
</dbReference>
<evidence type="ECO:0000256" key="6">
    <source>
        <dbReference type="ARBA" id="ARBA00047942"/>
    </source>
</evidence>
<dbReference type="PIRSF" id="PIRSF000398">
    <property type="entry name" value="M_m6A_EcoRV"/>
    <property type="match status" value="1"/>
</dbReference>
<keyword evidence="5 7" id="KW-0949">S-adenosyl-L-methionine</keyword>
<dbReference type="AlphaFoldDB" id="V5ZDD3"/>
<dbReference type="Gene3D" id="3.40.50.150">
    <property type="entry name" value="Vaccinia Virus protein VP39"/>
    <property type="match status" value="1"/>
</dbReference>
<keyword evidence="3 7" id="KW-0489">Methyltransferase</keyword>
<accession>V5ZDD3</accession>
<dbReference type="GO" id="GO:0006298">
    <property type="term" value="P:mismatch repair"/>
    <property type="evidence" value="ECO:0007669"/>
    <property type="project" value="TreeGrafter"/>
</dbReference>
<dbReference type="NCBIfam" id="TIGR00571">
    <property type="entry name" value="dam"/>
    <property type="match status" value="1"/>
</dbReference>
<dbReference type="InterPro" id="IPR023095">
    <property type="entry name" value="Ade_MeTrfase_dom_2"/>
</dbReference>
<dbReference type="GO" id="GO:0009007">
    <property type="term" value="F:site-specific DNA-methyltransferase (adenine-specific) activity"/>
    <property type="evidence" value="ECO:0007669"/>
    <property type="project" value="UniProtKB-UniRule"/>
</dbReference>
<evidence type="ECO:0000256" key="1">
    <source>
        <dbReference type="ARBA" id="ARBA00006594"/>
    </source>
</evidence>
<dbReference type="GO" id="GO:0043565">
    <property type="term" value="F:sequence-specific DNA binding"/>
    <property type="evidence" value="ECO:0007669"/>
    <property type="project" value="TreeGrafter"/>
</dbReference>
<dbReference type="Proteomes" id="UP000018217">
    <property type="component" value="Unassembled WGS sequence"/>
</dbReference>
<evidence type="ECO:0000313" key="8">
    <source>
        <dbReference type="EMBL" id="CCG89029.1"/>
    </source>
</evidence>
<dbReference type="EMBL" id="CAHS01000023">
    <property type="protein sequence ID" value="CCG89029.1"/>
    <property type="molecule type" value="Genomic_DNA"/>
</dbReference>
<organism evidence="8 9">
    <name type="scientific">Erwinia piriflorinigrans CFBP 5888</name>
    <dbReference type="NCBI Taxonomy" id="1161919"/>
    <lineage>
        <taxon>Bacteria</taxon>
        <taxon>Pseudomonadati</taxon>
        <taxon>Pseudomonadota</taxon>
        <taxon>Gammaproteobacteria</taxon>
        <taxon>Enterobacterales</taxon>
        <taxon>Erwiniaceae</taxon>
        <taxon>Erwinia</taxon>
    </lineage>
</organism>
<dbReference type="GO" id="GO:0032259">
    <property type="term" value="P:methylation"/>
    <property type="evidence" value="ECO:0007669"/>
    <property type="project" value="UniProtKB-KW"/>
</dbReference>